<evidence type="ECO:0000256" key="3">
    <source>
        <dbReference type="ARBA" id="ARBA00022448"/>
    </source>
</evidence>
<dbReference type="PANTHER" id="PTHR13131">
    <property type="entry name" value="CYSTINOSIN"/>
    <property type="match status" value="1"/>
</dbReference>
<comment type="similarity">
    <text evidence="2">Belongs to the cystinosin family.</text>
</comment>
<dbReference type="GO" id="GO:0015184">
    <property type="term" value="F:L-cystine transmembrane transporter activity"/>
    <property type="evidence" value="ECO:0007669"/>
    <property type="project" value="TreeGrafter"/>
</dbReference>
<dbReference type="SMART" id="SM00679">
    <property type="entry name" value="CTNS"/>
    <property type="match status" value="1"/>
</dbReference>
<dbReference type="InterPro" id="IPR005282">
    <property type="entry name" value="LC_transporter"/>
</dbReference>
<evidence type="ECO:0000256" key="9">
    <source>
        <dbReference type="SAM" id="Phobius"/>
    </source>
</evidence>
<dbReference type="AlphaFoldDB" id="A0A9Q1DQJ9"/>
<keyword evidence="5" id="KW-0677">Repeat</keyword>
<keyword evidence="6 9" id="KW-1133">Transmembrane helix</keyword>
<evidence type="ECO:0000256" key="8">
    <source>
        <dbReference type="ARBA" id="ARBA00048473"/>
    </source>
</evidence>
<dbReference type="PANTHER" id="PTHR13131:SF5">
    <property type="entry name" value="CYSTINOSIN"/>
    <property type="match status" value="1"/>
</dbReference>
<proteinExistence type="inferred from homology"/>
<accession>A0A9Q1DQJ9</accession>
<evidence type="ECO:0000256" key="6">
    <source>
        <dbReference type="ARBA" id="ARBA00022989"/>
    </source>
</evidence>
<evidence type="ECO:0000256" key="7">
    <source>
        <dbReference type="ARBA" id="ARBA00023136"/>
    </source>
</evidence>
<keyword evidence="3" id="KW-0813">Transport</keyword>
<dbReference type="InterPro" id="IPR006603">
    <property type="entry name" value="PQ-loop_rpt"/>
</dbReference>
<keyword evidence="4 9" id="KW-0812">Transmembrane</keyword>
<comment type="caution">
    <text evidence="10">The sequence shown here is derived from an EMBL/GenBank/DDBJ whole genome shotgun (WGS) entry which is preliminary data.</text>
</comment>
<dbReference type="Gene3D" id="1.20.1280.290">
    <property type="match status" value="1"/>
</dbReference>
<dbReference type="OrthoDB" id="75720at2759"/>
<dbReference type="GO" id="GO:0012505">
    <property type="term" value="C:endomembrane system"/>
    <property type="evidence" value="ECO:0007669"/>
    <property type="project" value="UniProtKB-SubCell"/>
</dbReference>
<comment type="subcellular location">
    <subcellularLocation>
        <location evidence="1">Endomembrane system</location>
        <topology evidence="1">Multi-pass membrane protein</topology>
    </subcellularLocation>
</comment>
<dbReference type="GO" id="GO:0005765">
    <property type="term" value="C:lysosomal membrane"/>
    <property type="evidence" value="ECO:0007669"/>
    <property type="project" value="TreeGrafter"/>
</dbReference>
<dbReference type="Pfam" id="PF04193">
    <property type="entry name" value="PQ-loop"/>
    <property type="match status" value="1"/>
</dbReference>
<protein>
    <submittedName>
        <fullName evidence="10">Uncharacterized protein</fullName>
    </submittedName>
</protein>
<keyword evidence="11" id="KW-1185">Reference proteome</keyword>
<gene>
    <name evidence="10" type="ORF">COCON_G00056980</name>
</gene>
<name>A0A9Q1DQJ9_CONCO</name>
<feature type="transmembrane region" description="Helical" evidence="9">
    <location>
        <begin position="62"/>
        <end position="85"/>
    </location>
</feature>
<feature type="transmembrane region" description="Helical" evidence="9">
    <location>
        <begin position="21"/>
        <end position="42"/>
    </location>
</feature>
<evidence type="ECO:0000256" key="2">
    <source>
        <dbReference type="ARBA" id="ARBA00006855"/>
    </source>
</evidence>
<evidence type="ECO:0000313" key="10">
    <source>
        <dbReference type="EMBL" id="KAJ8278632.1"/>
    </source>
</evidence>
<reference evidence="10" key="1">
    <citation type="journal article" date="2023" name="Science">
        <title>Genome structures resolve the early diversification of teleost fishes.</title>
        <authorList>
            <person name="Parey E."/>
            <person name="Louis A."/>
            <person name="Montfort J."/>
            <person name="Bouchez O."/>
            <person name="Roques C."/>
            <person name="Iampietro C."/>
            <person name="Lluch J."/>
            <person name="Castinel A."/>
            <person name="Donnadieu C."/>
            <person name="Desvignes T."/>
            <person name="Floi Bucao C."/>
            <person name="Jouanno E."/>
            <person name="Wen M."/>
            <person name="Mejri S."/>
            <person name="Dirks R."/>
            <person name="Jansen H."/>
            <person name="Henkel C."/>
            <person name="Chen W.J."/>
            <person name="Zahm M."/>
            <person name="Cabau C."/>
            <person name="Klopp C."/>
            <person name="Thompson A.W."/>
            <person name="Robinson-Rechavi M."/>
            <person name="Braasch I."/>
            <person name="Lecointre G."/>
            <person name="Bobe J."/>
            <person name="Postlethwait J.H."/>
            <person name="Berthelot C."/>
            <person name="Roest Crollius H."/>
            <person name="Guiguen Y."/>
        </authorList>
    </citation>
    <scope>NUCLEOTIDE SEQUENCE</scope>
    <source>
        <strain evidence="10">Concon-B</strain>
    </source>
</reference>
<keyword evidence="7 9" id="KW-0472">Membrane</keyword>
<sequence length="164" mass="18760">MQTVWASQKTRIRFMVVRSNVLETVDQVFGWIYFLVWSLSFYPQAYENWKGKSVVGLNFDFLALNITGFFAYSVFNVGLFWVPYLMRGGQKVSKIGIALLVIAWTFALVTLFVAVASKITWLDYIYYFSYVKLAITLIKYIPQGPAFPHCSLPPDPVQGGLMVK</sequence>
<evidence type="ECO:0000313" key="11">
    <source>
        <dbReference type="Proteomes" id="UP001152803"/>
    </source>
</evidence>
<dbReference type="Proteomes" id="UP001152803">
    <property type="component" value="Unassembled WGS sequence"/>
</dbReference>
<evidence type="ECO:0000256" key="5">
    <source>
        <dbReference type="ARBA" id="ARBA00022737"/>
    </source>
</evidence>
<organism evidence="10 11">
    <name type="scientific">Conger conger</name>
    <name type="common">Conger eel</name>
    <name type="synonym">Muraena conger</name>
    <dbReference type="NCBI Taxonomy" id="82655"/>
    <lineage>
        <taxon>Eukaryota</taxon>
        <taxon>Metazoa</taxon>
        <taxon>Chordata</taxon>
        <taxon>Craniata</taxon>
        <taxon>Vertebrata</taxon>
        <taxon>Euteleostomi</taxon>
        <taxon>Actinopterygii</taxon>
        <taxon>Neopterygii</taxon>
        <taxon>Teleostei</taxon>
        <taxon>Anguilliformes</taxon>
        <taxon>Congridae</taxon>
        <taxon>Conger</taxon>
    </lineage>
</organism>
<evidence type="ECO:0000256" key="1">
    <source>
        <dbReference type="ARBA" id="ARBA00004127"/>
    </source>
</evidence>
<evidence type="ECO:0000256" key="4">
    <source>
        <dbReference type="ARBA" id="ARBA00022692"/>
    </source>
</evidence>
<feature type="transmembrane region" description="Helical" evidence="9">
    <location>
        <begin position="97"/>
        <end position="118"/>
    </location>
</feature>
<dbReference type="EMBL" id="JAFJMO010000004">
    <property type="protein sequence ID" value="KAJ8278632.1"/>
    <property type="molecule type" value="Genomic_DNA"/>
</dbReference>
<comment type="catalytic activity">
    <reaction evidence="8">
        <text>L-cystine(out) + H(+)(out) = L-cystine(in) + H(+)(in)</text>
        <dbReference type="Rhea" id="RHEA:66172"/>
        <dbReference type="ChEBI" id="CHEBI:15378"/>
        <dbReference type="ChEBI" id="CHEBI:35491"/>
    </reaction>
    <physiologicalReaction direction="left-to-right" evidence="8">
        <dbReference type="Rhea" id="RHEA:66173"/>
    </physiologicalReaction>
</comment>